<keyword evidence="9" id="KW-1185">Reference proteome</keyword>
<dbReference type="InterPro" id="IPR013078">
    <property type="entry name" value="His_Pase_superF_clade-1"/>
</dbReference>
<dbReference type="EC" id="5.4.2.11" evidence="2"/>
<keyword evidence="4" id="KW-0413">Isomerase</keyword>
<dbReference type="CDD" id="cd07067">
    <property type="entry name" value="HP_PGM_like"/>
    <property type="match status" value="1"/>
</dbReference>
<evidence type="ECO:0000256" key="4">
    <source>
        <dbReference type="ARBA" id="ARBA00023235"/>
    </source>
</evidence>
<feature type="site" description="Transition state stabilizer" evidence="6">
    <location>
        <position position="277"/>
    </location>
</feature>
<accession>A0A1Q9CQQ5</accession>
<evidence type="ECO:0000313" key="9">
    <source>
        <dbReference type="Proteomes" id="UP000186817"/>
    </source>
</evidence>
<dbReference type="GO" id="GO:0004619">
    <property type="term" value="F:phosphoglycerate mutase activity"/>
    <property type="evidence" value="ECO:0007669"/>
    <property type="project" value="UniProtKB-EC"/>
</dbReference>
<feature type="binding site" evidence="5">
    <location>
        <begin position="278"/>
        <end position="279"/>
    </location>
    <ligand>
        <name>substrate</name>
    </ligand>
</feature>
<feature type="compositionally biased region" description="Polar residues" evidence="7">
    <location>
        <begin position="121"/>
        <end position="134"/>
    </location>
</feature>
<dbReference type="InterPro" id="IPR005952">
    <property type="entry name" value="Phosphogly_mut1"/>
</dbReference>
<keyword evidence="3" id="KW-0324">Glycolysis</keyword>
<dbReference type="SUPFAM" id="SSF53254">
    <property type="entry name" value="Phosphoglycerate mutase-like"/>
    <property type="match status" value="1"/>
</dbReference>
<dbReference type="Pfam" id="PF00300">
    <property type="entry name" value="His_Phos_1"/>
    <property type="match status" value="1"/>
</dbReference>
<dbReference type="EMBL" id="LSRX01000986">
    <property type="protein sequence ID" value="OLP85251.1"/>
    <property type="molecule type" value="Genomic_DNA"/>
</dbReference>
<sequence>MTSPFHEGLGKEDWSKPENLQVLRHLESLYGLTARAVLRAWRLQVAKEMAFNAMLMLPDDQEDLQALEFLDSVSAFSEASPSQRWDRQHVEGVDQPRLELPALSGPLAQPLPPVPRAQRALQPSNSQTEQSSWPRSRLWSPVSGDVDDMEYLESEEWQATDDLAAKLTDKLSKSESQKVGVEKQPGTLIGMGRTNSSWQHTLEKVDSWLKTYDGMPPAVDLEDERHPANDALYETVPKDALPGAESVRMTVERVLPFWHDQIAPCVQAGRTPLVCAHGNSLRALCKELEGLSEEKAMELVVAPGVPLVVELSESLEFVQKYYLMDDSIVKERLDQAENNED</sequence>
<reference evidence="8 9" key="1">
    <citation type="submission" date="2016-02" db="EMBL/GenBank/DDBJ databases">
        <title>Genome analysis of coral dinoflagellate symbionts highlights evolutionary adaptations to a symbiotic lifestyle.</title>
        <authorList>
            <person name="Aranda M."/>
            <person name="Li Y."/>
            <person name="Liew Y.J."/>
            <person name="Baumgarten S."/>
            <person name="Simakov O."/>
            <person name="Wilson M."/>
            <person name="Piel J."/>
            <person name="Ashoor H."/>
            <person name="Bougouffa S."/>
            <person name="Bajic V.B."/>
            <person name="Ryu T."/>
            <person name="Ravasi T."/>
            <person name="Bayer T."/>
            <person name="Micklem G."/>
            <person name="Kim H."/>
            <person name="Bhak J."/>
            <person name="Lajeunesse T.C."/>
            <person name="Voolstra C.R."/>
        </authorList>
    </citation>
    <scope>NUCLEOTIDE SEQUENCE [LARGE SCALE GENOMIC DNA]</scope>
    <source>
        <strain evidence="8 9">CCMP2467</strain>
    </source>
</reference>
<evidence type="ECO:0000256" key="2">
    <source>
        <dbReference type="ARBA" id="ARBA00012028"/>
    </source>
</evidence>
<protein>
    <recommendedName>
        <fullName evidence="2">phosphoglycerate mutase (2,3-diphosphoglycerate-dependent)</fullName>
        <ecNumber evidence="2">5.4.2.11</ecNumber>
    </recommendedName>
</protein>
<dbReference type="GO" id="GO:0006096">
    <property type="term" value="P:glycolytic process"/>
    <property type="evidence" value="ECO:0007669"/>
    <property type="project" value="UniProtKB-KW"/>
</dbReference>
<evidence type="ECO:0000313" key="8">
    <source>
        <dbReference type="EMBL" id="OLP85251.1"/>
    </source>
</evidence>
<name>A0A1Q9CQQ5_SYMMI</name>
<dbReference type="Proteomes" id="UP000186817">
    <property type="component" value="Unassembled WGS sequence"/>
</dbReference>
<organism evidence="8 9">
    <name type="scientific">Symbiodinium microadriaticum</name>
    <name type="common">Dinoflagellate</name>
    <name type="synonym">Zooxanthella microadriatica</name>
    <dbReference type="NCBI Taxonomy" id="2951"/>
    <lineage>
        <taxon>Eukaryota</taxon>
        <taxon>Sar</taxon>
        <taxon>Alveolata</taxon>
        <taxon>Dinophyceae</taxon>
        <taxon>Suessiales</taxon>
        <taxon>Symbiodiniaceae</taxon>
        <taxon>Symbiodinium</taxon>
    </lineage>
</organism>
<evidence type="ECO:0000256" key="3">
    <source>
        <dbReference type="ARBA" id="ARBA00023152"/>
    </source>
</evidence>
<dbReference type="AlphaFoldDB" id="A0A1Q9CQQ5"/>
<evidence type="ECO:0000256" key="1">
    <source>
        <dbReference type="ARBA" id="ARBA00006717"/>
    </source>
</evidence>
<evidence type="ECO:0000256" key="7">
    <source>
        <dbReference type="SAM" id="MobiDB-lite"/>
    </source>
</evidence>
<gene>
    <name evidence="8" type="primary">gpmA1</name>
    <name evidence="8" type="ORF">AK812_SmicGene33764</name>
</gene>
<proteinExistence type="inferred from homology"/>
<dbReference type="Gene3D" id="3.40.50.1240">
    <property type="entry name" value="Phosphoglycerate mutase-like"/>
    <property type="match status" value="1"/>
</dbReference>
<feature type="region of interest" description="Disordered" evidence="7">
    <location>
        <begin position="102"/>
        <end position="140"/>
    </location>
</feature>
<dbReference type="PANTHER" id="PTHR11931">
    <property type="entry name" value="PHOSPHOGLYCERATE MUTASE"/>
    <property type="match status" value="1"/>
</dbReference>
<evidence type="ECO:0000256" key="6">
    <source>
        <dbReference type="PIRSR" id="PIRSR613078-3"/>
    </source>
</evidence>
<evidence type="ECO:0000256" key="5">
    <source>
        <dbReference type="PIRSR" id="PIRSR613078-2"/>
    </source>
</evidence>
<comment type="caution">
    <text evidence="8">The sequence shown here is derived from an EMBL/GenBank/DDBJ whole genome shotgun (WGS) entry which is preliminary data.</text>
</comment>
<comment type="similarity">
    <text evidence="1">Belongs to the phosphoglycerate mutase family. BPG-dependent PGAM subfamily.</text>
</comment>
<dbReference type="NCBIfam" id="TIGR01258">
    <property type="entry name" value="pgm_1"/>
    <property type="match status" value="1"/>
</dbReference>
<dbReference type="InterPro" id="IPR029033">
    <property type="entry name" value="His_PPase_superfam"/>
</dbReference>
<dbReference type="OrthoDB" id="408349at2759"/>